<name>A0A382D6T6_9ZZZZ</name>
<accession>A0A382D6T6</accession>
<organism evidence="1">
    <name type="scientific">marine metagenome</name>
    <dbReference type="NCBI Taxonomy" id="408172"/>
    <lineage>
        <taxon>unclassified sequences</taxon>
        <taxon>metagenomes</taxon>
        <taxon>ecological metagenomes</taxon>
    </lineage>
</organism>
<evidence type="ECO:0000313" key="1">
    <source>
        <dbReference type="EMBL" id="SVB34130.1"/>
    </source>
</evidence>
<dbReference type="EMBL" id="UINC01037913">
    <property type="protein sequence ID" value="SVB34130.1"/>
    <property type="molecule type" value="Genomic_DNA"/>
</dbReference>
<reference evidence="1" key="1">
    <citation type="submission" date="2018-05" db="EMBL/GenBank/DDBJ databases">
        <authorList>
            <person name="Lanie J.A."/>
            <person name="Ng W.-L."/>
            <person name="Kazmierczak K.M."/>
            <person name="Andrzejewski T.M."/>
            <person name="Davidsen T.M."/>
            <person name="Wayne K.J."/>
            <person name="Tettelin H."/>
            <person name="Glass J.I."/>
            <person name="Rusch D."/>
            <person name="Podicherti R."/>
            <person name="Tsui H.-C.T."/>
            <person name="Winkler M.E."/>
        </authorList>
    </citation>
    <scope>NUCLEOTIDE SEQUENCE</scope>
</reference>
<sequence length="261" mass="30151">MLKPTHIRLLFLGFLSLSASSSFALVPEWNVYRDVFLDGGCPRIIKELGSIKVTSPGPHGDFWSKSMLLVGKCLLKEQQPVKAKKFFLLSSKGAYPDAALYHLTQANLEAGEKSKALENIAQLLKEPKHEFYLARVHTLLRENFISEDEKEMLFRFLSKQRENPKLLLKDAVLHQIFMTQSDKMHQPVAKELRLLGWMYPEDVESAKMAHKAIWPTDFQDLSHDQIKLRVRKLQKLNLHQYLGNHLPILAEGRDAKLRRWL</sequence>
<dbReference type="AlphaFoldDB" id="A0A382D6T6"/>
<protein>
    <submittedName>
        <fullName evidence="1">Uncharacterized protein</fullName>
    </submittedName>
</protein>
<gene>
    <name evidence="1" type="ORF">METZ01_LOCUS186984</name>
</gene>
<proteinExistence type="predicted"/>
<feature type="non-terminal residue" evidence="1">
    <location>
        <position position="261"/>
    </location>
</feature>